<reference evidence="2" key="1">
    <citation type="journal article" date="2024" name="Appl Microbiol">
        <title>Effect of kuratsuki Bacillus and Priestia on Taste of Sake.</title>
        <authorList>
            <person name="Kobayashi K."/>
            <person name="Nishida H."/>
        </authorList>
    </citation>
    <scope>NUCLEOTIDE SEQUENCE</scope>
    <source>
        <strain evidence="2">B-12</strain>
    </source>
</reference>
<protein>
    <recommendedName>
        <fullName evidence="1">HTH cro/C1-type domain-containing protein</fullName>
    </recommendedName>
</protein>
<dbReference type="PROSITE" id="PS50943">
    <property type="entry name" value="HTH_CROC1"/>
    <property type="match status" value="1"/>
</dbReference>
<dbReference type="CDD" id="cd00093">
    <property type="entry name" value="HTH_XRE"/>
    <property type="match status" value="1"/>
</dbReference>
<evidence type="ECO:0000259" key="1">
    <source>
        <dbReference type="PROSITE" id="PS50943"/>
    </source>
</evidence>
<dbReference type="GO" id="GO:0003677">
    <property type="term" value="F:DNA binding"/>
    <property type="evidence" value="ECO:0007669"/>
    <property type="project" value="InterPro"/>
</dbReference>
<dbReference type="Gene3D" id="1.10.260.40">
    <property type="entry name" value="lambda repressor-like DNA-binding domains"/>
    <property type="match status" value="1"/>
</dbReference>
<dbReference type="SUPFAM" id="SSF47413">
    <property type="entry name" value="lambda repressor-like DNA-binding domains"/>
    <property type="match status" value="1"/>
</dbReference>
<proteinExistence type="predicted"/>
<dbReference type="InterPro" id="IPR010982">
    <property type="entry name" value="Lambda_DNA-bd_dom_sf"/>
</dbReference>
<name>A0AAX6BML2_PRIMG</name>
<evidence type="ECO:0000313" key="2">
    <source>
        <dbReference type="EMBL" id="GMG74968.1"/>
    </source>
</evidence>
<dbReference type="EMBL" id="BSYK01000001">
    <property type="protein sequence ID" value="GMG74968.1"/>
    <property type="molecule type" value="Genomic_DNA"/>
</dbReference>
<dbReference type="InterPro" id="IPR001387">
    <property type="entry name" value="Cro/C1-type_HTH"/>
</dbReference>
<dbReference type="Proteomes" id="UP001165240">
    <property type="component" value="Unassembled WGS sequence"/>
</dbReference>
<feature type="domain" description="HTH cro/C1-type" evidence="1">
    <location>
        <begin position="6"/>
        <end position="60"/>
    </location>
</feature>
<sequence>MDKDTIKLIRKSYNLNQRNFAERVNCSFSLIALVEVGKRRITEDLENKVKEAFGLNEEKIKKLTSSF</sequence>
<dbReference type="GeneID" id="48014016"/>
<organism evidence="2 3">
    <name type="scientific">Priestia megaterium</name>
    <name type="common">Bacillus megaterium</name>
    <dbReference type="NCBI Taxonomy" id="1404"/>
    <lineage>
        <taxon>Bacteria</taxon>
        <taxon>Bacillati</taxon>
        <taxon>Bacillota</taxon>
        <taxon>Bacilli</taxon>
        <taxon>Bacillales</taxon>
        <taxon>Bacillaceae</taxon>
        <taxon>Priestia</taxon>
    </lineage>
</organism>
<evidence type="ECO:0000313" key="3">
    <source>
        <dbReference type="Proteomes" id="UP001165240"/>
    </source>
</evidence>
<dbReference type="AlphaFoldDB" id="A0AAX6BML2"/>
<dbReference type="RefSeq" id="WP_028414668.1">
    <property type="nucleotide sequence ID" value="NZ_BSYK01000001.1"/>
</dbReference>
<accession>A0AAX6BML2</accession>
<comment type="caution">
    <text evidence="2">The sequence shown here is derived from an EMBL/GenBank/DDBJ whole genome shotgun (WGS) entry which is preliminary data.</text>
</comment>
<gene>
    <name evidence="2" type="ORF">ShirakiTB12_34360</name>
</gene>